<name>A0A0C2MYR9_THEKT</name>
<sequence>MFLVLYNLDTGSLSQPGYGYAPLFSAFQHPSFPGFNPSEPQKNFSSQKEWNDEYKRNLLMRELMFYSNKLMMRHLPLAERQLDLAKMQHTVRQLRKLDDSSAPASRDGKVVLAVMSGKDFTDWAKNPAVQTPPTPSFYPQPSEPSVPSPFGMPIGSGYPSGFGAPQIPHPMHLSFRTTLDPAIPILLSQPIFHQTLPVGFGSMQTQIDGMTQQVMRQAGVSFPNGEFGPGPHVIEIISTSKSS</sequence>
<dbReference type="EMBL" id="JWZT01003445">
    <property type="protein sequence ID" value="KII66792.1"/>
    <property type="molecule type" value="Genomic_DNA"/>
</dbReference>
<keyword evidence="2" id="KW-1185">Reference proteome</keyword>
<evidence type="ECO:0000313" key="1">
    <source>
        <dbReference type="EMBL" id="KII66792.1"/>
    </source>
</evidence>
<reference evidence="1 2" key="1">
    <citation type="journal article" date="2014" name="Genome Biol. Evol.">
        <title>The genome of the myxosporean Thelohanellus kitauei shows adaptations to nutrient acquisition within its fish host.</title>
        <authorList>
            <person name="Yang Y."/>
            <person name="Xiong J."/>
            <person name="Zhou Z."/>
            <person name="Huo F."/>
            <person name="Miao W."/>
            <person name="Ran C."/>
            <person name="Liu Y."/>
            <person name="Zhang J."/>
            <person name="Feng J."/>
            <person name="Wang M."/>
            <person name="Wang M."/>
            <person name="Wang L."/>
            <person name="Yao B."/>
        </authorList>
    </citation>
    <scope>NUCLEOTIDE SEQUENCE [LARGE SCALE GENOMIC DNA]</scope>
    <source>
        <strain evidence="1">Wuqing</strain>
    </source>
</reference>
<accession>A0A0C2MYR9</accession>
<proteinExistence type="predicted"/>
<gene>
    <name evidence="1" type="ORF">RF11_15258</name>
</gene>
<comment type="caution">
    <text evidence="1">The sequence shown here is derived from an EMBL/GenBank/DDBJ whole genome shotgun (WGS) entry which is preliminary data.</text>
</comment>
<organism evidence="1 2">
    <name type="scientific">Thelohanellus kitauei</name>
    <name type="common">Myxosporean</name>
    <dbReference type="NCBI Taxonomy" id="669202"/>
    <lineage>
        <taxon>Eukaryota</taxon>
        <taxon>Metazoa</taxon>
        <taxon>Cnidaria</taxon>
        <taxon>Myxozoa</taxon>
        <taxon>Myxosporea</taxon>
        <taxon>Bivalvulida</taxon>
        <taxon>Platysporina</taxon>
        <taxon>Myxobolidae</taxon>
        <taxon>Thelohanellus</taxon>
    </lineage>
</organism>
<evidence type="ECO:0000313" key="2">
    <source>
        <dbReference type="Proteomes" id="UP000031668"/>
    </source>
</evidence>
<dbReference type="Proteomes" id="UP000031668">
    <property type="component" value="Unassembled WGS sequence"/>
</dbReference>
<dbReference type="AlphaFoldDB" id="A0A0C2MYR9"/>
<protein>
    <submittedName>
        <fullName evidence="1">Uncharacterized protein</fullName>
    </submittedName>
</protein>